<dbReference type="PRINTS" id="PR00173">
    <property type="entry name" value="EDTRNSPORT"/>
</dbReference>
<evidence type="ECO:0000256" key="2">
    <source>
        <dbReference type="ARBA" id="ARBA00022448"/>
    </source>
</evidence>
<feature type="transmembrane region" description="Helical" evidence="8">
    <location>
        <begin position="89"/>
        <end position="111"/>
    </location>
</feature>
<evidence type="ECO:0000256" key="6">
    <source>
        <dbReference type="ARBA" id="ARBA00022989"/>
    </source>
</evidence>
<feature type="transmembrane region" description="Helical" evidence="8">
    <location>
        <begin position="52"/>
        <end position="77"/>
    </location>
</feature>
<feature type="transmembrane region" description="Helical" evidence="8">
    <location>
        <begin position="163"/>
        <end position="180"/>
    </location>
</feature>
<proteinExistence type="predicted"/>
<dbReference type="Pfam" id="PF00375">
    <property type="entry name" value="SDF"/>
    <property type="match status" value="1"/>
</dbReference>
<dbReference type="PANTHER" id="PTHR42865:SF7">
    <property type="entry name" value="PROTON_GLUTAMATE-ASPARTATE SYMPORTER"/>
    <property type="match status" value="1"/>
</dbReference>
<dbReference type="InterPro" id="IPR018107">
    <property type="entry name" value="Na-dicarboxylate_symporter_CS"/>
</dbReference>
<feature type="transmembrane region" description="Helical" evidence="8">
    <location>
        <begin position="346"/>
        <end position="371"/>
    </location>
</feature>
<evidence type="ECO:0000256" key="5">
    <source>
        <dbReference type="ARBA" id="ARBA00022847"/>
    </source>
</evidence>
<evidence type="ECO:0000256" key="3">
    <source>
        <dbReference type="ARBA" id="ARBA00022475"/>
    </source>
</evidence>
<evidence type="ECO:0000256" key="1">
    <source>
        <dbReference type="ARBA" id="ARBA00004651"/>
    </source>
</evidence>
<evidence type="ECO:0000313" key="10">
    <source>
        <dbReference type="Proteomes" id="UP000256519"/>
    </source>
</evidence>
<accession>A0A3D8X7X2</accession>
<dbReference type="FunFam" id="1.10.3860.10:FF:000001">
    <property type="entry name" value="C4-dicarboxylate transport protein"/>
    <property type="match status" value="1"/>
</dbReference>
<evidence type="ECO:0000256" key="4">
    <source>
        <dbReference type="ARBA" id="ARBA00022692"/>
    </source>
</evidence>
<feature type="transmembrane region" description="Helical" evidence="8">
    <location>
        <begin position="237"/>
        <end position="255"/>
    </location>
</feature>
<keyword evidence="7 8" id="KW-0472">Membrane</keyword>
<dbReference type="PANTHER" id="PTHR42865">
    <property type="entry name" value="PROTON/GLUTAMATE-ASPARTATE SYMPORTER"/>
    <property type="match status" value="1"/>
</dbReference>
<dbReference type="InterPro" id="IPR001991">
    <property type="entry name" value="Na-dicarboxylate_symporter"/>
</dbReference>
<feature type="transmembrane region" description="Helical" evidence="8">
    <location>
        <begin position="211"/>
        <end position="230"/>
    </location>
</feature>
<reference evidence="9 10" key="1">
    <citation type="journal article" date="2018" name="Appl. Environ. Microbiol.">
        <title>Antimicrobial susceptibility testing and tentative epidemiological cut-off values of five Bacillus species relevant for use as animal feed additives or for plant protection.</title>
        <authorList>
            <person name="Agerso Y."/>
            <person name="Stuer-Lauridsen B."/>
            <person name="Bjerre K."/>
            <person name="Jensen M.G."/>
            <person name="Johansen E."/>
            <person name="Bennedsen M."/>
            <person name="Brockmann E."/>
            <person name="Nielsen B."/>
        </authorList>
    </citation>
    <scope>NUCLEOTIDE SEQUENCE [LARGE SCALE GENOMIC DNA]</scope>
    <source>
        <strain evidence="9 10">CHCC20162</strain>
    </source>
</reference>
<dbReference type="PROSITE" id="PS00714">
    <property type="entry name" value="NA_DICARBOXYL_SYMP_2"/>
    <property type="match status" value="1"/>
</dbReference>
<dbReference type="SUPFAM" id="SSF118215">
    <property type="entry name" value="Proton glutamate symport protein"/>
    <property type="match status" value="1"/>
</dbReference>
<feature type="transmembrane region" description="Helical" evidence="8">
    <location>
        <begin position="16"/>
        <end position="37"/>
    </location>
</feature>
<protein>
    <submittedName>
        <fullName evidence="9">Glutamate:protein symporter</fullName>
    </submittedName>
</protein>
<name>A0A3D8X7X2_PRIMG</name>
<keyword evidence="2" id="KW-0813">Transport</keyword>
<keyword evidence="5" id="KW-0769">Symport</keyword>
<sequence length="435" mass="46283">MDESQLCERGKKVKRLGLATQILIGLILGVAVGAIFYGSDTAISILQPVGDIFIHLIKMIVVPIVISALIVAVAGVGDIKKLGKLGGKTILYFEIVTTIAIVVGIIAANLFHPGAGVDMGHIEKSDISQYEATAKTSESTGIAQELLHIVPTNVFQSVAEGDLLPIILFSVLFGVGVASIGERGKSVLAFFEGVLDAMFWVTNLVMKFAPVGVFALIGVNIIKFGVGSLIPLGKLVFAVYFTMIFFVLVVLGIIAKMAGTSMFTLIKVLKDELLLAFTTASSEAVLPSLIKKMEDFGCSKSVTSFVIPTGYTFNLDGSTIYQALASLFIAQMYGIDLSIMDQIQLLLVLMLTSKGMAGVPGASFVVVLATLESMGFPLEGMAFIAGIDRILDMMRTTVNVVGNALAAIVMSKSEGEFDKQKSLNYTNELKKSNIA</sequence>
<comment type="caution">
    <text evidence="9">The sequence shown here is derived from an EMBL/GenBank/DDBJ whole genome shotgun (WGS) entry which is preliminary data.</text>
</comment>
<dbReference type="GO" id="GO:0006835">
    <property type="term" value="P:dicarboxylic acid transport"/>
    <property type="evidence" value="ECO:0007669"/>
    <property type="project" value="TreeGrafter"/>
</dbReference>
<gene>
    <name evidence="9" type="ORF">C3744_03110</name>
</gene>
<dbReference type="GO" id="GO:0015293">
    <property type="term" value="F:symporter activity"/>
    <property type="evidence" value="ECO:0007669"/>
    <property type="project" value="UniProtKB-KW"/>
</dbReference>
<dbReference type="PROSITE" id="PS00713">
    <property type="entry name" value="NA_DICARBOXYL_SYMP_1"/>
    <property type="match status" value="1"/>
</dbReference>
<comment type="subcellular location">
    <subcellularLocation>
        <location evidence="1">Cell membrane</location>
        <topology evidence="1">Multi-pass membrane protein</topology>
    </subcellularLocation>
</comment>
<dbReference type="EMBL" id="PQWM01000006">
    <property type="protein sequence ID" value="RDZ17890.1"/>
    <property type="molecule type" value="Genomic_DNA"/>
</dbReference>
<dbReference type="Proteomes" id="UP000256519">
    <property type="component" value="Unassembled WGS sequence"/>
</dbReference>
<evidence type="ECO:0000313" key="9">
    <source>
        <dbReference type="EMBL" id="RDZ17890.1"/>
    </source>
</evidence>
<dbReference type="InterPro" id="IPR036458">
    <property type="entry name" value="Na:dicarbo_symporter_sf"/>
</dbReference>
<organism evidence="9 10">
    <name type="scientific">Priestia megaterium</name>
    <name type="common">Bacillus megaterium</name>
    <dbReference type="NCBI Taxonomy" id="1404"/>
    <lineage>
        <taxon>Bacteria</taxon>
        <taxon>Bacillati</taxon>
        <taxon>Bacillota</taxon>
        <taxon>Bacilli</taxon>
        <taxon>Bacillales</taxon>
        <taxon>Bacillaceae</taxon>
        <taxon>Priestia</taxon>
    </lineage>
</organism>
<evidence type="ECO:0000256" key="8">
    <source>
        <dbReference type="SAM" id="Phobius"/>
    </source>
</evidence>
<dbReference type="AlphaFoldDB" id="A0A3D8X7X2"/>
<dbReference type="Gene3D" id="1.10.3860.10">
    <property type="entry name" value="Sodium:dicarboxylate symporter"/>
    <property type="match status" value="1"/>
</dbReference>
<keyword evidence="6 8" id="KW-1133">Transmembrane helix</keyword>
<keyword evidence="3" id="KW-1003">Cell membrane</keyword>
<dbReference type="GO" id="GO:0005886">
    <property type="term" value="C:plasma membrane"/>
    <property type="evidence" value="ECO:0007669"/>
    <property type="project" value="UniProtKB-SubCell"/>
</dbReference>
<evidence type="ECO:0000256" key="7">
    <source>
        <dbReference type="ARBA" id="ARBA00023136"/>
    </source>
</evidence>
<keyword evidence="4 8" id="KW-0812">Transmembrane</keyword>